<protein>
    <submittedName>
        <fullName evidence="1">Uncharacterized protein</fullName>
    </submittedName>
</protein>
<feature type="non-terminal residue" evidence="1">
    <location>
        <position position="204"/>
    </location>
</feature>
<dbReference type="AlphaFoldDB" id="A0A9K3GN64"/>
<reference evidence="1 2" key="1">
    <citation type="journal article" date="2018" name="PLoS ONE">
        <title>The draft genome of Kipferlia bialata reveals reductive genome evolution in fornicate parasites.</title>
        <authorList>
            <person name="Tanifuji G."/>
            <person name="Takabayashi S."/>
            <person name="Kume K."/>
            <person name="Takagi M."/>
            <person name="Nakayama T."/>
            <person name="Kamikawa R."/>
            <person name="Inagaki Y."/>
            <person name="Hashimoto T."/>
        </authorList>
    </citation>
    <scope>NUCLEOTIDE SEQUENCE [LARGE SCALE GENOMIC DNA]</scope>
    <source>
        <strain evidence="1">NY0173</strain>
    </source>
</reference>
<dbReference type="Proteomes" id="UP000265618">
    <property type="component" value="Unassembled WGS sequence"/>
</dbReference>
<dbReference type="InterPro" id="IPR015915">
    <property type="entry name" value="Kelch-typ_b-propeller"/>
</dbReference>
<dbReference type="SUPFAM" id="SSF117281">
    <property type="entry name" value="Kelch motif"/>
    <property type="match status" value="1"/>
</dbReference>
<dbReference type="Gene3D" id="2.120.10.80">
    <property type="entry name" value="Kelch-type beta propeller"/>
    <property type="match status" value="1"/>
</dbReference>
<accession>A0A9K3GN64</accession>
<organism evidence="1 2">
    <name type="scientific">Kipferlia bialata</name>
    <dbReference type="NCBI Taxonomy" id="797122"/>
    <lineage>
        <taxon>Eukaryota</taxon>
        <taxon>Metamonada</taxon>
        <taxon>Carpediemonas-like organisms</taxon>
        <taxon>Kipferlia</taxon>
    </lineage>
</organism>
<proteinExistence type="predicted"/>
<dbReference type="EMBL" id="BDIP01005673">
    <property type="protein sequence ID" value="GIQ90014.1"/>
    <property type="molecule type" value="Genomic_DNA"/>
</dbReference>
<keyword evidence="2" id="KW-1185">Reference proteome</keyword>
<gene>
    <name evidence="1" type="ORF">KIPB_012651</name>
</gene>
<comment type="caution">
    <text evidence="1">The sequence shown here is derived from an EMBL/GenBank/DDBJ whole genome shotgun (WGS) entry which is preliminary data.</text>
</comment>
<evidence type="ECO:0000313" key="2">
    <source>
        <dbReference type="Proteomes" id="UP000265618"/>
    </source>
</evidence>
<sequence length="204" mass="22501">MASTETPWYTDCTVLEGLECPYTEDGAEFITAVSLGNNTAMLAFMRDVTPDSDDTYTPREEWYIVSLSRYPASSIEYSRIPGPRNPEGVVGMKLVRVGDVVVAYGGRVFGPRSDPFEQHPPHWYMAVYTIATGVWENIPYEEGCMPLPAHGPTLFAVEDTLVVAGGTPSGEGRDTSYDTHEWCLSTSLSFSLSLSLSLSLYIYI</sequence>
<name>A0A9K3GN64_9EUKA</name>
<evidence type="ECO:0000313" key="1">
    <source>
        <dbReference type="EMBL" id="GIQ90014.1"/>
    </source>
</evidence>